<dbReference type="InterPro" id="IPR036388">
    <property type="entry name" value="WH-like_DNA-bd_sf"/>
</dbReference>
<evidence type="ECO:0000256" key="2">
    <source>
        <dbReference type="ARBA" id="ARBA00023163"/>
    </source>
</evidence>
<keyword evidence="2" id="KW-0804">Transcription</keyword>
<dbReference type="EMBL" id="CP147247">
    <property type="protein sequence ID" value="WYJ89742.1"/>
    <property type="molecule type" value="Genomic_DNA"/>
</dbReference>
<dbReference type="RefSeq" id="WP_086350415.1">
    <property type="nucleotide sequence ID" value="NZ_CP147247.1"/>
</dbReference>
<dbReference type="EMBL" id="NGMM01000006">
    <property type="protein sequence ID" value="OTP12842.1"/>
    <property type="molecule type" value="Genomic_DNA"/>
</dbReference>
<dbReference type="PANTHER" id="PTHR30185:SF18">
    <property type="entry name" value="TRANSCRIPTIONAL REGULATOR MTLR"/>
    <property type="match status" value="1"/>
</dbReference>
<reference evidence="6" key="3">
    <citation type="submission" date="2024-03" db="EMBL/GenBank/DDBJ databases">
        <title>The Genome Sequence of Enterococcus sp. DIV0242b.</title>
        <authorList>
            <consortium name="The Broad Institute Genomics Platform"/>
            <consortium name="The Broad Institute Microbial Omics Core"/>
            <consortium name="The Broad Institute Genomic Center for Infectious Diseases"/>
            <person name="Earl A."/>
            <person name="Manson A."/>
            <person name="Gilmore M."/>
            <person name="Schwartman J."/>
            <person name="Shea T."/>
            <person name="Abouelleil A."/>
            <person name="Cao P."/>
            <person name="Chapman S."/>
            <person name="Cusick C."/>
            <person name="Young S."/>
            <person name="Neafsey D."/>
            <person name="Nusbaum C."/>
            <person name="Birren B."/>
        </authorList>
    </citation>
    <scope>NUCLEOTIDE SEQUENCE</scope>
    <source>
        <strain evidence="6">9E7_DIV0242</strain>
    </source>
</reference>
<protein>
    <recommendedName>
        <fullName evidence="8">Mga helix-turn-helix domain-containing protein</fullName>
    </recommendedName>
</protein>
<dbReference type="InterPro" id="IPR013199">
    <property type="entry name" value="HTH_Mga_DNA-bd_dom"/>
</dbReference>
<dbReference type="InterPro" id="IPR007737">
    <property type="entry name" value="Mga_HTH"/>
</dbReference>
<gene>
    <name evidence="6" type="ORF">A5888_001465</name>
    <name evidence="5" type="ORF">A5888_003421</name>
</gene>
<dbReference type="Pfam" id="PF08280">
    <property type="entry name" value="HTH_Mga"/>
    <property type="match status" value="1"/>
</dbReference>
<accession>A0A242K2M1</accession>
<name>A0A242K2M1_9ENTE</name>
<feature type="domain" description="Mga helix-turn-helix" evidence="3">
    <location>
        <begin position="74"/>
        <end position="160"/>
    </location>
</feature>
<dbReference type="InterPro" id="IPR050661">
    <property type="entry name" value="BglG_antiterminators"/>
</dbReference>
<evidence type="ECO:0008006" key="8">
    <source>
        <dbReference type="Google" id="ProtNLM"/>
    </source>
</evidence>
<evidence type="ECO:0000259" key="4">
    <source>
        <dbReference type="Pfam" id="PF08280"/>
    </source>
</evidence>
<feature type="domain" description="M protein trans-acting positive regulator (MGA) HTH" evidence="4">
    <location>
        <begin position="6"/>
        <end position="64"/>
    </location>
</feature>
<keyword evidence="1" id="KW-0805">Transcription regulation</keyword>
<proteinExistence type="predicted"/>
<evidence type="ECO:0000313" key="6">
    <source>
        <dbReference type="EMBL" id="WYJ89742.1"/>
    </source>
</evidence>
<reference evidence="6" key="2">
    <citation type="submission" date="2017-05" db="EMBL/GenBank/DDBJ databases">
        <authorList>
            <consortium name="The Broad Institute Genomics Platform"/>
            <consortium name="The Broad Institute Genomic Center for Infectious Diseases"/>
            <person name="Earl A."/>
            <person name="Manson A."/>
            <person name="Schwartman J."/>
            <person name="Gilmore M."/>
            <person name="Abouelleil A."/>
            <person name="Cao P."/>
            <person name="Chapman S."/>
            <person name="Cusick C."/>
            <person name="Shea T."/>
            <person name="Young S."/>
            <person name="Neafsey D."/>
            <person name="Nusbaum C."/>
            <person name="Birren B."/>
        </authorList>
    </citation>
    <scope>NUCLEOTIDE SEQUENCE</scope>
    <source>
        <strain evidence="6">9E7_DIV0242</strain>
    </source>
</reference>
<keyword evidence="7" id="KW-1185">Reference proteome</keyword>
<dbReference type="OrthoDB" id="1646817at2"/>
<organism evidence="5">
    <name type="scientific">Candidatus Enterococcus clewellii</name>
    <dbReference type="NCBI Taxonomy" id="1834193"/>
    <lineage>
        <taxon>Bacteria</taxon>
        <taxon>Bacillati</taxon>
        <taxon>Bacillota</taxon>
        <taxon>Bacilli</taxon>
        <taxon>Lactobacillales</taxon>
        <taxon>Enterococcaceae</taxon>
        <taxon>Enterococcus</taxon>
    </lineage>
</organism>
<dbReference type="Gene3D" id="1.10.10.10">
    <property type="entry name" value="Winged helix-like DNA-binding domain superfamily/Winged helix DNA-binding domain"/>
    <property type="match status" value="1"/>
</dbReference>
<dbReference type="AlphaFoldDB" id="A0A242K2M1"/>
<evidence type="ECO:0000313" key="7">
    <source>
        <dbReference type="Proteomes" id="UP000195141"/>
    </source>
</evidence>
<evidence type="ECO:0000256" key="1">
    <source>
        <dbReference type="ARBA" id="ARBA00023015"/>
    </source>
</evidence>
<reference evidence="5" key="1">
    <citation type="submission" date="2017-05" db="EMBL/GenBank/DDBJ databases">
        <title>The Genome Sequence of Enterococcus sp. 9E7_DIV0242.</title>
        <authorList>
            <consortium name="The Broad Institute Genomics Platform"/>
            <consortium name="The Broad Institute Genomic Center for Infectious Diseases"/>
            <person name="Earl A."/>
            <person name="Manson A."/>
            <person name="Schwartman J."/>
            <person name="Gilmore M."/>
            <person name="Abouelleil A."/>
            <person name="Cao P."/>
            <person name="Chapman S."/>
            <person name="Cusick C."/>
            <person name="Shea T."/>
            <person name="Young S."/>
            <person name="Neafsey D."/>
            <person name="Nusbaum C."/>
            <person name="Birren B."/>
        </authorList>
    </citation>
    <scope>NUCLEOTIDE SEQUENCE [LARGE SCALE GENOMIC DNA]</scope>
    <source>
        <strain evidence="5">9E7_DIV0242</strain>
    </source>
</reference>
<sequence length="501" mass="58579">MERLLSTKIARRILLLNWLYGAEDWITAERLATKLRCSVKTVFKDCDYLESHWEDHLTIDVSKKKGLKMSLSSNHSVHDIYADILKGSDAFTLLEAVFFHPGEDSEALEKRCYMSSSTLYRLYRKINIPLKERSLKLERNPFALSGNSEQDIRYFFSYYFVEVYGVHRWPFKLEKEKILNIVQKLNNDFQLYLSDIRVIHLAFSIAVSLTRIEQGYMSQYESPDTTVFRTSAGAVTSMEYRNELSPFIDDLALSLPEDWYEDFSQTVFWWLPCRKTDEGKQVLHAVEFLISEIQSSLNLSIDAQSHEKITKVIQNIYCLHQMYPYKKHIIYSRFFYSGKSIKQNFILFSAFTSKALGQLEKESGFPWKSMYLNEILHCLMLYWQELPAQLFKRRGKVSITVLSDLGKEHAEVMSSIIKMVFTNNVVVTTQHASLLNTLSKNSVEKSDLYVTNHRIQYLAGERVVVVEDILSQRNIIELRKIIEQNQLRAFRRAKRQAMISN</sequence>
<dbReference type="Proteomes" id="UP000195141">
    <property type="component" value="Chromosome"/>
</dbReference>
<dbReference type="PANTHER" id="PTHR30185">
    <property type="entry name" value="CRYPTIC BETA-GLUCOSIDE BGL OPERON ANTITERMINATOR"/>
    <property type="match status" value="1"/>
</dbReference>
<evidence type="ECO:0000259" key="3">
    <source>
        <dbReference type="Pfam" id="PF05043"/>
    </source>
</evidence>
<evidence type="ECO:0000313" key="5">
    <source>
        <dbReference type="EMBL" id="OTP12842.1"/>
    </source>
</evidence>
<dbReference type="Pfam" id="PF05043">
    <property type="entry name" value="Mga"/>
    <property type="match status" value="1"/>
</dbReference>